<dbReference type="InterPro" id="IPR056411">
    <property type="entry name" value="CysS_C"/>
</dbReference>
<keyword evidence="7" id="KW-1185">Reference proteome</keyword>
<gene>
    <name evidence="6" type="ORF">SAMN05421874_12144</name>
</gene>
<dbReference type="GO" id="GO:0005524">
    <property type="term" value="F:ATP binding"/>
    <property type="evidence" value="ECO:0007669"/>
    <property type="project" value="UniProtKB-KW"/>
</dbReference>
<dbReference type="EMBL" id="FNFB01000021">
    <property type="protein sequence ID" value="SDL41923.1"/>
    <property type="molecule type" value="Genomic_DNA"/>
</dbReference>
<keyword evidence="1" id="KW-0436">Ligase</keyword>
<dbReference type="SUPFAM" id="SSF47323">
    <property type="entry name" value="Anticodon-binding domain of a subclass of class I aminoacyl-tRNA synthetases"/>
    <property type="match status" value="1"/>
</dbReference>
<evidence type="ECO:0000256" key="2">
    <source>
        <dbReference type="ARBA" id="ARBA00022741"/>
    </source>
</evidence>
<organism evidence="6 7">
    <name type="scientific">Nonomuraea maritima</name>
    <dbReference type="NCBI Taxonomy" id="683260"/>
    <lineage>
        <taxon>Bacteria</taxon>
        <taxon>Bacillati</taxon>
        <taxon>Actinomycetota</taxon>
        <taxon>Actinomycetes</taxon>
        <taxon>Streptosporangiales</taxon>
        <taxon>Streptosporangiaceae</taxon>
        <taxon>Nonomuraea</taxon>
    </lineage>
</organism>
<feature type="domain" description="YqeB PH" evidence="5">
    <location>
        <begin position="4"/>
        <end position="107"/>
    </location>
</feature>
<sequence length="177" mass="19201">MQKLEFLASLTANPVVAAVVIVAGAVAGGVVTLRAYDDIVTVEVGPAVTISRSGTARTFAREAVHAVFVDGNHLVLLGARTEELAREKTDHVPARLREAFTAKGYPWLDDDPHRDAFQRWADGMPGLDGHAQALLRARQDALKAKDAADAGELRTELAKHGVVVRDVEARQYWRTVL</sequence>
<feature type="domain" description="Cysteinyl-tRNA ligase anticodon binding" evidence="4">
    <location>
        <begin position="124"/>
        <end position="174"/>
    </location>
</feature>
<dbReference type="GO" id="GO:0004812">
    <property type="term" value="F:aminoacyl-tRNA ligase activity"/>
    <property type="evidence" value="ECO:0007669"/>
    <property type="project" value="InterPro"/>
</dbReference>
<evidence type="ECO:0000313" key="6">
    <source>
        <dbReference type="EMBL" id="SDL41923.1"/>
    </source>
</evidence>
<name>A0A1G9JYH0_9ACTN</name>
<accession>A0A1G9JYH0</accession>
<proteinExistence type="predicted"/>
<evidence type="ECO:0000259" key="4">
    <source>
        <dbReference type="Pfam" id="PF23493"/>
    </source>
</evidence>
<dbReference type="AlphaFoldDB" id="A0A1G9JYH0"/>
<dbReference type="InterPro" id="IPR057798">
    <property type="entry name" value="PH_YqeB"/>
</dbReference>
<dbReference type="Gene3D" id="1.20.120.1910">
    <property type="entry name" value="Cysteine-tRNA ligase, C-terminal anti-codon recognition domain"/>
    <property type="match status" value="1"/>
</dbReference>
<dbReference type="Pfam" id="PF23494">
    <property type="entry name" value="bPH_10"/>
    <property type="match status" value="1"/>
</dbReference>
<dbReference type="STRING" id="683260.SAMN05421874_12144"/>
<evidence type="ECO:0000259" key="5">
    <source>
        <dbReference type="Pfam" id="PF23494"/>
    </source>
</evidence>
<keyword evidence="2" id="KW-0547">Nucleotide-binding</keyword>
<dbReference type="InterPro" id="IPR009080">
    <property type="entry name" value="tRNAsynth_Ia_anticodon-bd"/>
</dbReference>
<keyword evidence="3" id="KW-0067">ATP-binding</keyword>
<evidence type="ECO:0000313" key="7">
    <source>
        <dbReference type="Proteomes" id="UP000198683"/>
    </source>
</evidence>
<dbReference type="GO" id="GO:0006418">
    <property type="term" value="P:tRNA aminoacylation for protein translation"/>
    <property type="evidence" value="ECO:0007669"/>
    <property type="project" value="InterPro"/>
</dbReference>
<protein>
    <submittedName>
        <fullName evidence="6">Uncharacterized protein</fullName>
    </submittedName>
</protein>
<reference evidence="6 7" key="1">
    <citation type="submission" date="2016-10" db="EMBL/GenBank/DDBJ databases">
        <authorList>
            <person name="de Groot N.N."/>
        </authorList>
    </citation>
    <scope>NUCLEOTIDE SEQUENCE [LARGE SCALE GENOMIC DNA]</scope>
    <source>
        <strain evidence="6 7">CGMCC 4.5681</strain>
    </source>
</reference>
<evidence type="ECO:0000256" key="1">
    <source>
        <dbReference type="ARBA" id="ARBA00022598"/>
    </source>
</evidence>
<dbReference type="Pfam" id="PF23493">
    <property type="entry name" value="CysS_C"/>
    <property type="match status" value="1"/>
</dbReference>
<evidence type="ECO:0000256" key="3">
    <source>
        <dbReference type="ARBA" id="ARBA00022840"/>
    </source>
</evidence>
<dbReference type="Proteomes" id="UP000198683">
    <property type="component" value="Unassembled WGS sequence"/>
</dbReference>